<dbReference type="PRINTS" id="PR00411">
    <property type="entry name" value="PNDRDTASEI"/>
</dbReference>
<dbReference type="Pfam" id="PF07992">
    <property type="entry name" value="Pyr_redox_2"/>
    <property type="match status" value="1"/>
</dbReference>
<dbReference type="PANTHER" id="PTHR22912:SF217">
    <property type="entry name" value="DIHYDROLIPOYL DEHYDROGENASE"/>
    <property type="match status" value="1"/>
</dbReference>
<dbReference type="SUPFAM" id="SSF51905">
    <property type="entry name" value="FAD/NAD(P)-binding domain"/>
    <property type="match status" value="1"/>
</dbReference>
<keyword evidence="8 13" id="KW-0676">Redox-active center</keyword>
<feature type="active site" description="Proton acceptor" evidence="10">
    <location>
        <position position="440"/>
    </location>
</feature>
<evidence type="ECO:0000256" key="4">
    <source>
        <dbReference type="ARBA" id="ARBA00022827"/>
    </source>
</evidence>
<keyword evidence="4 11" id="KW-0274">FAD</keyword>
<feature type="binding site" evidence="11">
    <location>
        <position position="309"/>
    </location>
    <ligand>
        <name>FAD</name>
        <dbReference type="ChEBI" id="CHEBI:57692"/>
    </ligand>
</feature>
<proteinExistence type="inferred from homology"/>
<evidence type="ECO:0000313" key="17">
    <source>
        <dbReference type="Proteomes" id="UP000539075"/>
    </source>
</evidence>
<dbReference type="GO" id="GO:0050660">
    <property type="term" value="F:flavin adenine dinucleotide binding"/>
    <property type="evidence" value="ECO:0007669"/>
    <property type="project" value="TreeGrafter"/>
</dbReference>
<dbReference type="EMBL" id="JACHGO010000002">
    <property type="protein sequence ID" value="MBB5142973.1"/>
    <property type="molecule type" value="Genomic_DNA"/>
</dbReference>
<dbReference type="RefSeq" id="WP_183718325.1">
    <property type="nucleotide sequence ID" value="NZ_JACHGO010000002.1"/>
</dbReference>
<feature type="binding site" evidence="11">
    <location>
        <position position="113"/>
    </location>
    <ligand>
        <name>FAD</name>
        <dbReference type="ChEBI" id="CHEBI:57692"/>
    </ligand>
</feature>
<dbReference type="InterPro" id="IPR016156">
    <property type="entry name" value="FAD/NAD-linked_Rdtase_dimer_sf"/>
</dbReference>
<dbReference type="InterPro" id="IPR001100">
    <property type="entry name" value="Pyr_nuc-diS_OxRdtase"/>
</dbReference>
<comment type="caution">
    <text evidence="16">The sequence shown here is derived from an EMBL/GenBank/DDBJ whole genome shotgun (WGS) entry which is preliminary data.</text>
</comment>
<evidence type="ECO:0000259" key="14">
    <source>
        <dbReference type="Pfam" id="PF02852"/>
    </source>
</evidence>
<feature type="binding site" evidence="11">
    <location>
        <position position="205"/>
    </location>
    <ligand>
        <name>NAD(+)</name>
        <dbReference type="ChEBI" id="CHEBI:57540"/>
    </ligand>
</feature>
<dbReference type="InterPro" id="IPR023753">
    <property type="entry name" value="FAD/NAD-binding_dom"/>
</dbReference>
<keyword evidence="5 13" id="KW-0560">Oxidoreductase</keyword>
<evidence type="ECO:0000259" key="15">
    <source>
        <dbReference type="Pfam" id="PF07992"/>
    </source>
</evidence>
<reference evidence="16 17" key="1">
    <citation type="submission" date="2020-08" db="EMBL/GenBank/DDBJ databases">
        <title>Genomic Encyclopedia of Type Strains, Phase IV (KMG-IV): sequencing the most valuable type-strain genomes for metagenomic binning, comparative biology and taxonomic classification.</title>
        <authorList>
            <person name="Goeker M."/>
        </authorList>
    </citation>
    <scope>NUCLEOTIDE SEQUENCE [LARGE SCALE GENOMIC DNA]</scope>
    <source>
        <strain evidence="16 17">DSM 11275</strain>
    </source>
</reference>
<dbReference type="InterPro" id="IPR012999">
    <property type="entry name" value="Pyr_OxRdtase_I_AS"/>
</dbReference>
<evidence type="ECO:0000256" key="7">
    <source>
        <dbReference type="ARBA" id="ARBA00023157"/>
    </source>
</evidence>
<sequence>MQSYDVIVIGGGPGGTTAARILAQAGKKVALIEDKHWGGTCLNAGCIPTKMLLGATVPQSLLHAQERVRLAQGSIQVDFAALQNRVARFTKGTSQTLAKTLLGLGITLFEGIGVCAGQKDGQACIQVTTDESLAELTGKKVILACGTSSASFPGLVPDHNNVLDSTDLLRIPAVPESLIVVGAGAIGLEMADFFSAMGSAVTVVEAAPHIAPTEDADIAKEMLRALTKKGIACHEGTKAKNLTSVDGKAQLELEDGTVITAAKALIAVGRFPNTKTLAVDSLGGSLTARGYVQVDETLQSAPGLYAIGDVNGLTLLAHAAEHQAAYVAKHILGETEGAYVPGPVPSCVYGSMEIMRVGKTASELLRQGKAVDVSQAALSANPIAQASGGTAGFVKIVWHDGQIAGIAAVGHGVSHLVTVAQLLIKEGYTESRLDEVMFAHPTLDEIMPMAIRAPKSTASKI</sequence>
<evidence type="ECO:0000256" key="3">
    <source>
        <dbReference type="ARBA" id="ARBA00022630"/>
    </source>
</evidence>
<dbReference type="AlphaFoldDB" id="A0A7W8BZT0"/>
<dbReference type="SUPFAM" id="SSF55424">
    <property type="entry name" value="FAD/NAD-linked reductases, dimerisation (C-terminal) domain"/>
    <property type="match status" value="1"/>
</dbReference>
<evidence type="ECO:0000256" key="5">
    <source>
        <dbReference type="ARBA" id="ARBA00023002"/>
    </source>
</evidence>
<comment type="similarity">
    <text evidence="1 13">Belongs to the class-I pyridine nucleotide-disulfide oxidoreductase family.</text>
</comment>
<dbReference type="PROSITE" id="PS00076">
    <property type="entry name" value="PYRIDINE_REDOX_1"/>
    <property type="match status" value="1"/>
</dbReference>
<dbReference type="PRINTS" id="PR00368">
    <property type="entry name" value="FADPNR"/>
</dbReference>
<accession>A0A7W8BZT0</accession>
<evidence type="ECO:0000256" key="6">
    <source>
        <dbReference type="ARBA" id="ARBA00023027"/>
    </source>
</evidence>
<feature type="domain" description="FAD/NAD(P)-binding" evidence="15">
    <location>
        <begin position="4"/>
        <end position="324"/>
    </location>
</feature>
<evidence type="ECO:0000256" key="2">
    <source>
        <dbReference type="ARBA" id="ARBA00016961"/>
    </source>
</evidence>
<keyword evidence="17" id="KW-1185">Reference proteome</keyword>
<evidence type="ECO:0000313" key="16">
    <source>
        <dbReference type="EMBL" id="MBB5142973.1"/>
    </source>
</evidence>
<keyword evidence="7" id="KW-1015">Disulfide bond</keyword>
<dbReference type="Proteomes" id="UP000539075">
    <property type="component" value="Unassembled WGS sequence"/>
</dbReference>
<feature type="binding site" evidence="11">
    <location>
        <position position="50"/>
    </location>
    <ligand>
        <name>FAD</name>
        <dbReference type="ChEBI" id="CHEBI:57692"/>
    </ligand>
</feature>
<evidence type="ECO:0000256" key="9">
    <source>
        <dbReference type="ARBA" id="ARBA00031281"/>
    </source>
</evidence>
<dbReference type="GO" id="GO:0006103">
    <property type="term" value="P:2-oxoglutarate metabolic process"/>
    <property type="evidence" value="ECO:0007669"/>
    <property type="project" value="TreeGrafter"/>
</dbReference>
<dbReference type="Gene3D" id="3.30.390.30">
    <property type="match status" value="1"/>
</dbReference>
<evidence type="ECO:0000256" key="1">
    <source>
        <dbReference type="ARBA" id="ARBA00007532"/>
    </source>
</evidence>
<dbReference type="InterPro" id="IPR050151">
    <property type="entry name" value="Class-I_Pyr_Nuc-Dis_Oxidored"/>
</dbReference>
<evidence type="ECO:0000256" key="13">
    <source>
        <dbReference type="RuleBase" id="RU003691"/>
    </source>
</evidence>
<organism evidence="16 17">
    <name type="scientific">Desulfovibrio intestinalis</name>
    <dbReference type="NCBI Taxonomy" id="58621"/>
    <lineage>
        <taxon>Bacteria</taxon>
        <taxon>Pseudomonadati</taxon>
        <taxon>Thermodesulfobacteriota</taxon>
        <taxon>Desulfovibrionia</taxon>
        <taxon>Desulfovibrionales</taxon>
        <taxon>Desulfovibrionaceae</taxon>
        <taxon>Desulfovibrio</taxon>
    </lineage>
</organism>
<keyword evidence="6 11" id="KW-0520">NAD</keyword>
<gene>
    <name evidence="16" type="ORF">HNQ38_001052</name>
</gene>
<feature type="disulfide bond" description="Redox-active" evidence="12">
    <location>
        <begin position="41"/>
        <end position="46"/>
    </location>
</feature>
<evidence type="ECO:0000256" key="8">
    <source>
        <dbReference type="ARBA" id="ARBA00023284"/>
    </source>
</evidence>
<comment type="cofactor">
    <cofactor evidence="11">
        <name>FAD</name>
        <dbReference type="ChEBI" id="CHEBI:57692"/>
    </cofactor>
    <text evidence="11">Binds 1 FAD per subunit.</text>
</comment>
<evidence type="ECO:0000256" key="12">
    <source>
        <dbReference type="PIRSR" id="PIRSR000350-4"/>
    </source>
</evidence>
<feature type="binding site" evidence="11">
    <location>
        <position position="269"/>
    </location>
    <ligand>
        <name>NAD(+)</name>
        <dbReference type="ChEBI" id="CHEBI:57540"/>
    </ligand>
</feature>
<dbReference type="InterPro" id="IPR004099">
    <property type="entry name" value="Pyr_nucl-diS_OxRdtase_dimer"/>
</dbReference>
<dbReference type="Gene3D" id="3.50.50.60">
    <property type="entry name" value="FAD/NAD(P)-binding domain"/>
    <property type="match status" value="2"/>
</dbReference>
<evidence type="ECO:0000256" key="11">
    <source>
        <dbReference type="PIRSR" id="PIRSR000350-3"/>
    </source>
</evidence>
<keyword evidence="3 13" id="KW-0285">Flavoprotein</keyword>
<dbReference type="PANTHER" id="PTHR22912">
    <property type="entry name" value="DISULFIDE OXIDOREDUCTASE"/>
    <property type="match status" value="1"/>
</dbReference>
<protein>
    <recommendedName>
        <fullName evidence="2">Dihydrolipoyl dehydrogenase</fullName>
    </recommendedName>
    <alternativeName>
        <fullName evidence="9">Dihydrolipoamide dehydrogenase</fullName>
    </alternativeName>
</protein>
<feature type="domain" description="Pyridine nucleotide-disulphide oxidoreductase dimerisation" evidence="14">
    <location>
        <begin position="344"/>
        <end position="449"/>
    </location>
</feature>
<dbReference type="InterPro" id="IPR036188">
    <property type="entry name" value="FAD/NAD-bd_sf"/>
</dbReference>
<feature type="binding site" evidence="11">
    <location>
        <begin position="182"/>
        <end position="189"/>
    </location>
    <ligand>
        <name>NAD(+)</name>
        <dbReference type="ChEBI" id="CHEBI:57540"/>
    </ligand>
</feature>
<dbReference type="Pfam" id="PF02852">
    <property type="entry name" value="Pyr_redox_dim"/>
    <property type="match status" value="1"/>
</dbReference>
<evidence type="ECO:0000256" key="10">
    <source>
        <dbReference type="PIRSR" id="PIRSR000350-2"/>
    </source>
</evidence>
<name>A0A7W8BZT0_9BACT</name>
<dbReference type="GO" id="GO:0004148">
    <property type="term" value="F:dihydrolipoyl dehydrogenase (NADH) activity"/>
    <property type="evidence" value="ECO:0007669"/>
    <property type="project" value="TreeGrafter"/>
</dbReference>
<keyword evidence="11" id="KW-0547">Nucleotide-binding</keyword>
<dbReference type="PIRSF" id="PIRSF000350">
    <property type="entry name" value="Mercury_reductase_MerA"/>
    <property type="match status" value="1"/>
</dbReference>